<feature type="compositionally biased region" description="Polar residues" evidence="8">
    <location>
        <begin position="1231"/>
        <end position="1248"/>
    </location>
</feature>
<comment type="similarity">
    <text evidence="2">Belongs to the SRC/p160 nuclear receptor coactivator family.</text>
</comment>
<dbReference type="GO" id="GO:0003713">
    <property type="term" value="F:transcription coactivator activity"/>
    <property type="evidence" value="ECO:0007669"/>
    <property type="project" value="InterPro"/>
</dbReference>
<dbReference type="Pfam" id="PF00989">
    <property type="entry name" value="PAS"/>
    <property type="match status" value="1"/>
</dbReference>
<feature type="compositionally biased region" description="Low complexity" evidence="8">
    <location>
        <begin position="389"/>
        <end position="411"/>
    </location>
</feature>
<dbReference type="FunFam" id="4.10.280.10:FF:000008">
    <property type="entry name" value="Nuclear receptor coactivator"/>
    <property type="match status" value="1"/>
</dbReference>
<dbReference type="InterPro" id="IPR056193">
    <property type="entry name" value="bHLH_NCOA1-3"/>
</dbReference>
<accession>A0A672PZC7</accession>
<dbReference type="Gene3D" id="4.10.280.10">
    <property type="entry name" value="Helix-loop-helix DNA-binding domain"/>
    <property type="match status" value="1"/>
</dbReference>
<dbReference type="CDD" id="cd00130">
    <property type="entry name" value="PAS"/>
    <property type="match status" value="1"/>
</dbReference>
<evidence type="ECO:0000256" key="5">
    <source>
        <dbReference type="ARBA" id="ARBA00023159"/>
    </source>
</evidence>
<dbReference type="NCBIfam" id="TIGR00229">
    <property type="entry name" value="sensory_box"/>
    <property type="match status" value="1"/>
</dbReference>
<dbReference type="SMART" id="SM00353">
    <property type="entry name" value="HLH"/>
    <property type="match status" value="1"/>
</dbReference>
<evidence type="ECO:0000256" key="7">
    <source>
        <dbReference type="ARBA" id="ARBA00023242"/>
    </source>
</evidence>
<evidence type="ECO:0000259" key="10">
    <source>
        <dbReference type="PROSITE" id="PS50888"/>
    </source>
</evidence>
<keyword evidence="4" id="KW-0805">Transcription regulation</keyword>
<dbReference type="SUPFAM" id="SSF47459">
    <property type="entry name" value="HLH, helix-loop-helix DNA-binding domain"/>
    <property type="match status" value="1"/>
</dbReference>
<feature type="region of interest" description="Disordered" evidence="8">
    <location>
        <begin position="78"/>
        <end position="99"/>
    </location>
</feature>
<feature type="compositionally biased region" description="Basic and acidic residues" evidence="8">
    <location>
        <begin position="592"/>
        <end position="602"/>
    </location>
</feature>
<evidence type="ECO:0000256" key="2">
    <source>
        <dbReference type="ARBA" id="ARBA00009933"/>
    </source>
</evidence>
<keyword evidence="5" id="KW-0010">Activator</keyword>
<dbReference type="GO" id="GO:0005634">
    <property type="term" value="C:nucleus"/>
    <property type="evidence" value="ECO:0007669"/>
    <property type="project" value="UniProtKB-SubCell"/>
</dbReference>
<organism evidence="11 12">
    <name type="scientific">Sinocyclocheilus grahami</name>
    <name type="common">Dianchi golden-line fish</name>
    <name type="synonym">Barbus grahami</name>
    <dbReference type="NCBI Taxonomy" id="75366"/>
    <lineage>
        <taxon>Eukaryota</taxon>
        <taxon>Metazoa</taxon>
        <taxon>Chordata</taxon>
        <taxon>Craniata</taxon>
        <taxon>Vertebrata</taxon>
        <taxon>Euteleostomi</taxon>
        <taxon>Actinopterygii</taxon>
        <taxon>Neopterygii</taxon>
        <taxon>Teleostei</taxon>
        <taxon>Ostariophysi</taxon>
        <taxon>Cypriniformes</taxon>
        <taxon>Cyprinidae</taxon>
        <taxon>Cyprininae</taxon>
        <taxon>Sinocyclocheilus</taxon>
    </lineage>
</organism>
<dbReference type="PROSITE" id="PS50888">
    <property type="entry name" value="BHLH"/>
    <property type="match status" value="1"/>
</dbReference>
<feature type="compositionally biased region" description="Pro residues" evidence="8">
    <location>
        <begin position="379"/>
        <end position="388"/>
    </location>
</feature>
<dbReference type="InterPro" id="IPR017426">
    <property type="entry name" value="Nuclear_rcpt_coactivator"/>
</dbReference>
<dbReference type="Gene3D" id="6.10.140.410">
    <property type="match status" value="1"/>
</dbReference>
<dbReference type="SUPFAM" id="SSF69125">
    <property type="entry name" value="Nuclear receptor coactivator interlocking domain"/>
    <property type="match status" value="1"/>
</dbReference>
<feature type="region of interest" description="Disordered" evidence="8">
    <location>
        <begin position="1231"/>
        <end position="1262"/>
    </location>
</feature>
<keyword evidence="7" id="KW-0539">Nucleus</keyword>
<dbReference type="InterPro" id="IPR013767">
    <property type="entry name" value="PAS_fold"/>
</dbReference>
<dbReference type="Pfam" id="PF08815">
    <property type="entry name" value="Nuc_rec_co-act"/>
    <property type="match status" value="1"/>
</dbReference>
<feature type="compositionally biased region" description="Pro residues" evidence="8">
    <location>
        <begin position="412"/>
        <end position="422"/>
    </location>
</feature>
<dbReference type="Pfam" id="PF23172">
    <property type="entry name" value="bHLH_NCOA"/>
    <property type="match status" value="1"/>
</dbReference>
<dbReference type="PANTHER" id="PTHR10684:SF1">
    <property type="entry name" value="NUCLEAR RECEPTOR COACTIVATOR 1"/>
    <property type="match status" value="1"/>
</dbReference>
<feature type="region of interest" description="Disordered" evidence="8">
    <location>
        <begin position="1093"/>
        <end position="1148"/>
    </location>
</feature>
<dbReference type="PROSITE" id="PS50112">
    <property type="entry name" value="PAS"/>
    <property type="match status" value="1"/>
</dbReference>
<dbReference type="SMART" id="SM00091">
    <property type="entry name" value="PAS"/>
    <property type="match status" value="1"/>
</dbReference>
<dbReference type="GO" id="GO:0046983">
    <property type="term" value="F:protein dimerization activity"/>
    <property type="evidence" value="ECO:0007669"/>
    <property type="project" value="InterPro"/>
</dbReference>
<evidence type="ECO:0000259" key="9">
    <source>
        <dbReference type="PROSITE" id="PS50112"/>
    </source>
</evidence>
<evidence type="ECO:0000256" key="6">
    <source>
        <dbReference type="ARBA" id="ARBA00023163"/>
    </source>
</evidence>
<dbReference type="InterPro" id="IPR028819">
    <property type="entry name" value="NCOA1_bHLH"/>
</dbReference>
<feature type="region of interest" description="Disordered" evidence="8">
    <location>
        <begin position="366"/>
        <end position="617"/>
    </location>
</feature>
<reference evidence="11" key="1">
    <citation type="submission" date="2025-08" db="UniProtKB">
        <authorList>
            <consortium name="Ensembl"/>
        </authorList>
    </citation>
    <scope>IDENTIFICATION</scope>
</reference>
<evidence type="ECO:0000256" key="3">
    <source>
        <dbReference type="ARBA" id="ARBA00022737"/>
    </source>
</evidence>
<feature type="compositionally biased region" description="Low complexity" evidence="8">
    <location>
        <begin position="423"/>
        <end position="450"/>
    </location>
</feature>
<dbReference type="GO" id="GO:0045944">
    <property type="term" value="P:positive regulation of transcription by RNA polymerase II"/>
    <property type="evidence" value="ECO:0007669"/>
    <property type="project" value="TreeGrafter"/>
</dbReference>
<dbReference type="SUPFAM" id="SSF55785">
    <property type="entry name" value="PYP-like sensor domain (PAS domain)"/>
    <property type="match status" value="2"/>
</dbReference>
<dbReference type="GO" id="GO:0016922">
    <property type="term" value="F:nuclear receptor binding"/>
    <property type="evidence" value="ECO:0007669"/>
    <property type="project" value="InterPro"/>
</dbReference>
<sequence>QPGAGQPKTDKHFPPSSHTYSSRSVEKRRRELECRYIDELAELLSANMSDIASLNVKPDKCHILKSTVEQIQQIKRREQEKAALMSPDDEVQKSDISSSSQGMVEKEALGPLLLEALDGFFFVVNREGRIVFVSENVTGYLGYTQEELMTSSVYSILHVGDHNEFVRNLLPKSLVNGVPWPQEQGRRNSHTFNCRLLKRPPDEVDAENQEARQQYELMQCFTVSQPRAVQEEGEDLQSCLICIACRMPRPPQIPVSTESFITKQDPTGKIISIEMSALRATGRPGWEDLVRKCIYAFFQPQGNEPSHAKKLLYEVMTHGTAISPLYHFTLSDGTSLSAQTRCKFCCPPNPDVQPFIMGIHSIDREHNTASSQENTTPSLPSPAAPPSRSPALQPSSDLSLHLNNSNGTCATPGPPTPTPPGYLTPSHVGPSQQVSSPSPLGSPLTATPTSFMSPRPPRGSPGLASSPRVPGHPFSPSAPGIHSPAGGLTRQQSGGDSVSFSLPSPLPSRQTPTPSSSPARQPPAKPPEASADEPKAAAVGNPKLNQLLDGSPEHDSQPRPAPVAQCPASHSSLTERHKILHRLLQDSSPADAGKEPDIKKEPPTSPNAALVARGHGKEPQDHQLLRFLLDTDEQDLEDLPPPAALSLHTVKVKAEKKGSRENVPCTPAAATTTVSTVPCLPQSSDKPSLVFTSLFHYSYLMNESKYIMGKKYFKLFYYTVNYFFVSFDSGLAKLELPESQQFQPLSLVEPMTFDSSLGNQTQAPLSSPQDRQCVLCPLDKMLCPPTTPEGCNDEKALLDQLVTFLSRTDESELAELDRALGIDKIVQSGCLEPVTQTFSQSQPPTPVPMDPKLPSYPSQFPTSPSRFPAEMGTAQGMSFGAPRMAFPGNVGMTVRLGMNRAPGVPNQLRLPPNQLRLQLQQRLQGPQQLQNRLAAMGQFPQGGHVAMGMRQGMQQPQMPSQPPLNAQMMAQRQRELYSFQHRQRQLLQQKVMLMRQGMNTGPLGAQRVPKGPQQQQPPPQQQQFGFPPGYNAVPGNTPTSPSHFNPMGGPLDPKLPARGGMGNQGIMGGIQGQFGGPVNTPVQQGLFQQFGGSGMIQQADPSFAPELSPTSPLLSPQNSTSQSPLLQQAQPPPGYQSPDIKNWQQGAMGNNSFGQQGVYNNMSITVSMAGGSGAVSTLPPIGPSVGMGNNILGNVTSMCNDQVRWSLVQQVQVFADVQCTVNLVGSDSYLNQSGPIGSQKGPSGTPTAQSQQKSLLQQLLTE</sequence>
<feature type="domain" description="BHLH" evidence="10">
    <location>
        <begin position="17"/>
        <end position="74"/>
    </location>
</feature>
<feature type="compositionally biased region" description="Low complexity" evidence="8">
    <location>
        <begin position="1249"/>
        <end position="1262"/>
    </location>
</feature>
<feature type="compositionally biased region" description="Low complexity" evidence="8">
    <location>
        <begin position="1107"/>
        <end position="1129"/>
    </location>
</feature>
<feature type="compositionally biased region" description="Polar residues" evidence="8">
    <location>
        <begin position="489"/>
        <end position="500"/>
    </location>
</feature>
<evidence type="ECO:0000256" key="1">
    <source>
        <dbReference type="ARBA" id="ARBA00004123"/>
    </source>
</evidence>
<evidence type="ECO:0000256" key="4">
    <source>
        <dbReference type="ARBA" id="ARBA00023015"/>
    </source>
</evidence>
<keyword evidence="6" id="KW-0804">Transcription</keyword>
<dbReference type="Pfam" id="PF14598">
    <property type="entry name" value="PAS_11"/>
    <property type="match status" value="1"/>
</dbReference>
<dbReference type="InterPro" id="IPR000014">
    <property type="entry name" value="PAS"/>
</dbReference>
<dbReference type="SMART" id="SM01151">
    <property type="entry name" value="DUF1518"/>
    <property type="match status" value="1"/>
</dbReference>
<dbReference type="InterPro" id="IPR010011">
    <property type="entry name" value="NCO_DUF1518"/>
</dbReference>
<dbReference type="Gene3D" id="3.30.450.20">
    <property type="entry name" value="PAS domain"/>
    <property type="match status" value="2"/>
</dbReference>
<dbReference type="PANTHER" id="PTHR10684">
    <property type="entry name" value="NUCLEAR RECEPTOR COACTIVATOR"/>
    <property type="match status" value="1"/>
</dbReference>
<feature type="region of interest" description="Disordered" evidence="8">
    <location>
        <begin position="999"/>
        <end position="1052"/>
    </location>
</feature>
<dbReference type="InterPro" id="IPR037077">
    <property type="entry name" value="Nuc_rcpt_coact_Ncoa_int_sf"/>
</dbReference>
<proteinExistence type="inferred from homology"/>
<name>A0A672PZC7_SINGR</name>
<protein>
    <submittedName>
        <fullName evidence="11">Nuclear receptor coactivator 1</fullName>
    </submittedName>
</protein>
<keyword evidence="12" id="KW-1185">Reference proteome</keyword>
<dbReference type="GO" id="GO:0032870">
    <property type="term" value="P:cellular response to hormone stimulus"/>
    <property type="evidence" value="ECO:0007669"/>
    <property type="project" value="TreeGrafter"/>
</dbReference>
<feature type="region of interest" description="Disordered" evidence="8">
    <location>
        <begin position="1"/>
        <end position="28"/>
    </location>
</feature>
<evidence type="ECO:0000256" key="8">
    <source>
        <dbReference type="SAM" id="MobiDB-lite"/>
    </source>
</evidence>
<dbReference type="InterPro" id="IPR009110">
    <property type="entry name" value="Nuc_rcpt_coact"/>
</dbReference>
<dbReference type="InterPro" id="IPR014920">
    <property type="entry name" value="Nuc_rcpt_coact_Ncoa-typ"/>
</dbReference>
<dbReference type="InterPro" id="IPR036638">
    <property type="entry name" value="HLH_DNA-bd_sf"/>
</dbReference>
<dbReference type="InterPro" id="IPR011598">
    <property type="entry name" value="bHLH_dom"/>
</dbReference>
<evidence type="ECO:0000313" key="11">
    <source>
        <dbReference type="Ensembl" id="ENSSGRP00000066654.1"/>
    </source>
</evidence>
<gene>
    <name evidence="11" type="primary">ncoa1</name>
</gene>
<feature type="domain" description="PAS" evidence="9">
    <location>
        <begin position="106"/>
        <end position="177"/>
    </location>
</feature>
<dbReference type="GO" id="GO:0048513">
    <property type="term" value="P:animal organ development"/>
    <property type="evidence" value="ECO:0007669"/>
    <property type="project" value="UniProtKB-ARBA"/>
</dbReference>
<dbReference type="AlphaFoldDB" id="A0A672PZC7"/>
<evidence type="ECO:0000313" key="12">
    <source>
        <dbReference type="Proteomes" id="UP000472262"/>
    </source>
</evidence>
<feature type="compositionally biased region" description="Polar residues" evidence="8">
    <location>
        <begin position="1034"/>
        <end position="1043"/>
    </location>
</feature>
<reference evidence="11" key="2">
    <citation type="submission" date="2025-09" db="UniProtKB">
        <authorList>
            <consortium name="Ensembl"/>
        </authorList>
    </citation>
    <scope>IDENTIFICATION</scope>
</reference>
<dbReference type="Ensembl" id="ENSSGRT00000071047.1">
    <property type="protein sequence ID" value="ENSSGRP00000066654.1"/>
    <property type="gene ID" value="ENSSGRG00000033951.1"/>
</dbReference>
<dbReference type="CDD" id="cd18948">
    <property type="entry name" value="bHLH-PAS_NCoA1_SRC1"/>
    <property type="match status" value="1"/>
</dbReference>
<dbReference type="InterPro" id="IPR035965">
    <property type="entry name" value="PAS-like_dom_sf"/>
</dbReference>
<keyword evidence="3" id="KW-0677">Repeat</keyword>
<dbReference type="Proteomes" id="UP000472262">
    <property type="component" value="Unassembled WGS sequence"/>
</dbReference>
<comment type="subcellular location">
    <subcellularLocation>
        <location evidence="1">Nucleus</location>
    </subcellularLocation>
</comment>
<feature type="compositionally biased region" description="Low complexity" evidence="8">
    <location>
        <begin position="501"/>
        <end position="519"/>
    </location>
</feature>
<dbReference type="FunFam" id="3.30.450.20:FF:000007">
    <property type="entry name" value="Nuclear receptor coactivator"/>
    <property type="match status" value="1"/>
</dbReference>
<dbReference type="Pfam" id="PF08832">
    <property type="entry name" value="SRC-1"/>
    <property type="match status" value="1"/>
</dbReference>
<dbReference type="InterPro" id="IPR014935">
    <property type="entry name" value="SRC/p160_LXXLL"/>
</dbReference>